<dbReference type="PANTHER" id="PTHR43490">
    <property type="entry name" value="(+)-NEOMENTHOL DEHYDROGENASE"/>
    <property type="match status" value="1"/>
</dbReference>
<keyword evidence="2" id="KW-0521">NADP</keyword>
<reference evidence="4" key="2">
    <citation type="submission" date="2021-12" db="EMBL/GenBank/DDBJ databases">
        <title>Resequencing data analysis of finger millet.</title>
        <authorList>
            <person name="Hatakeyama M."/>
            <person name="Aluri S."/>
            <person name="Balachadran M.T."/>
            <person name="Sivarajan S.R."/>
            <person name="Poveda L."/>
            <person name="Shimizu-Inatsugi R."/>
            <person name="Schlapbach R."/>
            <person name="Sreeman S.M."/>
            <person name="Shimizu K.K."/>
        </authorList>
    </citation>
    <scope>NUCLEOTIDE SEQUENCE</scope>
</reference>
<dbReference type="SUPFAM" id="SSF51735">
    <property type="entry name" value="NAD(P)-binding Rossmann-fold domains"/>
    <property type="match status" value="1"/>
</dbReference>
<dbReference type="InterPro" id="IPR036291">
    <property type="entry name" value="NAD(P)-bd_dom_sf"/>
</dbReference>
<keyword evidence="5" id="KW-1185">Reference proteome</keyword>
<dbReference type="AlphaFoldDB" id="A0AAV5CG79"/>
<keyword evidence="3" id="KW-0560">Oxidoreductase</keyword>
<reference evidence="4" key="1">
    <citation type="journal article" date="2018" name="DNA Res.">
        <title>Multiple hybrid de novo genome assembly of finger millet, an orphan allotetraploid crop.</title>
        <authorList>
            <person name="Hatakeyama M."/>
            <person name="Aluri S."/>
            <person name="Balachadran M.T."/>
            <person name="Sivarajan S.R."/>
            <person name="Patrignani A."/>
            <person name="Gruter S."/>
            <person name="Poveda L."/>
            <person name="Shimizu-Inatsugi R."/>
            <person name="Baeten J."/>
            <person name="Francoijs K.J."/>
            <person name="Nataraja K.N."/>
            <person name="Reddy Y.A.N."/>
            <person name="Phadnis S."/>
            <person name="Ravikumar R.L."/>
            <person name="Schlapbach R."/>
            <person name="Sreeman S.M."/>
            <person name="Shimizu K.K."/>
        </authorList>
    </citation>
    <scope>NUCLEOTIDE SEQUENCE</scope>
</reference>
<comment type="similarity">
    <text evidence="1">Belongs to the short-chain dehydrogenases/reductases (SDR) family.</text>
</comment>
<dbReference type="PANTHER" id="PTHR43490:SF88">
    <property type="entry name" value="SHORT-CHAIN DEHYDROGENASE_REDUCTASE"/>
    <property type="match status" value="1"/>
</dbReference>
<gene>
    <name evidence="4" type="primary">ga13904</name>
    <name evidence="4" type="ORF">PR202_ga13904</name>
</gene>
<evidence type="ECO:0000256" key="2">
    <source>
        <dbReference type="ARBA" id="ARBA00022857"/>
    </source>
</evidence>
<dbReference type="GO" id="GO:0016020">
    <property type="term" value="C:membrane"/>
    <property type="evidence" value="ECO:0007669"/>
    <property type="project" value="TreeGrafter"/>
</dbReference>
<organism evidence="4 5">
    <name type="scientific">Eleusine coracana subsp. coracana</name>
    <dbReference type="NCBI Taxonomy" id="191504"/>
    <lineage>
        <taxon>Eukaryota</taxon>
        <taxon>Viridiplantae</taxon>
        <taxon>Streptophyta</taxon>
        <taxon>Embryophyta</taxon>
        <taxon>Tracheophyta</taxon>
        <taxon>Spermatophyta</taxon>
        <taxon>Magnoliopsida</taxon>
        <taxon>Liliopsida</taxon>
        <taxon>Poales</taxon>
        <taxon>Poaceae</taxon>
        <taxon>PACMAD clade</taxon>
        <taxon>Chloridoideae</taxon>
        <taxon>Cynodonteae</taxon>
        <taxon>Eleusininae</taxon>
        <taxon>Eleusine</taxon>
    </lineage>
</organism>
<evidence type="ECO:0000313" key="4">
    <source>
        <dbReference type="EMBL" id="GJM97014.1"/>
    </source>
</evidence>
<proteinExistence type="inferred from homology"/>
<dbReference type="Gene3D" id="3.40.50.720">
    <property type="entry name" value="NAD(P)-binding Rossmann-like Domain"/>
    <property type="match status" value="2"/>
</dbReference>
<dbReference type="Proteomes" id="UP001054889">
    <property type="component" value="Unassembled WGS sequence"/>
</dbReference>
<comment type="caution">
    <text evidence="4">The sequence shown here is derived from an EMBL/GenBank/DDBJ whole genome shotgun (WGS) entry which is preliminary data.</text>
</comment>
<name>A0AAV5CG79_ELECO</name>
<accession>A0AAV5CG79</accession>
<sequence>MEGAISSLLNSRYVRAAKTSPFMLCTTHYCFGVCGIALLTGGNKGIGLEVCRQLVQNGITVILTVRDETRGRAAIEKLRDLGLCDVNNAGVSGLECAQDNVGVSEENLIFLLLIGATAQWHGYESAVLRSCRETCDSGRQCLRTNYYGTKQVTESLLPLLQASEDGRIVNVSSELGQLRVFSNEQLKRELDDVEKLTEERLDAVVAAFEKDMEAGLLLLQARGWSIGLSAYKVSKAALNPYSRMHSGFLTPEDGGSRVVAVAMLPAGGPTGAFAFFMDGQQVPLV</sequence>
<dbReference type="EMBL" id="BQKI01000006">
    <property type="protein sequence ID" value="GJM97014.1"/>
    <property type="molecule type" value="Genomic_DNA"/>
</dbReference>
<evidence type="ECO:0000256" key="1">
    <source>
        <dbReference type="ARBA" id="ARBA00006484"/>
    </source>
</evidence>
<dbReference type="Pfam" id="PF00106">
    <property type="entry name" value="adh_short"/>
    <property type="match status" value="1"/>
</dbReference>
<protein>
    <submittedName>
        <fullName evidence="4">Uncharacterized protein</fullName>
    </submittedName>
</protein>
<dbReference type="PRINTS" id="PR00081">
    <property type="entry name" value="GDHRDH"/>
</dbReference>
<evidence type="ECO:0000256" key="3">
    <source>
        <dbReference type="ARBA" id="ARBA00023002"/>
    </source>
</evidence>
<dbReference type="InterPro" id="IPR002347">
    <property type="entry name" value="SDR_fam"/>
</dbReference>
<dbReference type="GO" id="GO:0016491">
    <property type="term" value="F:oxidoreductase activity"/>
    <property type="evidence" value="ECO:0007669"/>
    <property type="project" value="UniProtKB-KW"/>
</dbReference>
<evidence type="ECO:0000313" key="5">
    <source>
        <dbReference type="Proteomes" id="UP001054889"/>
    </source>
</evidence>